<dbReference type="Proteomes" id="UP000241167">
    <property type="component" value="Unassembled WGS sequence"/>
</dbReference>
<evidence type="ECO:0000313" key="3">
    <source>
        <dbReference type="Proteomes" id="UP000241167"/>
    </source>
</evidence>
<dbReference type="OrthoDB" id="8595906at2"/>
<evidence type="ECO:0000313" key="2">
    <source>
        <dbReference type="EMBL" id="PSJ40363.1"/>
    </source>
</evidence>
<keyword evidence="1" id="KW-0472">Membrane</keyword>
<name>A0A2P7QQW9_9SPHN</name>
<organism evidence="2 3">
    <name type="scientific">Allosphingosinicella deserti</name>
    <dbReference type="NCBI Taxonomy" id="2116704"/>
    <lineage>
        <taxon>Bacteria</taxon>
        <taxon>Pseudomonadati</taxon>
        <taxon>Pseudomonadota</taxon>
        <taxon>Alphaproteobacteria</taxon>
        <taxon>Sphingomonadales</taxon>
        <taxon>Sphingomonadaceae</taxon>
        <taxon>Allosphingosinicella</taxon>
    </lineage>
</organism>
<reference evidence="2 3" key="1">
    <citation type="submission" date="2018-03" db="EMBL/GenBank/DDBJ databases">
        <title>The draft genome of Sphingosinicella sp. GL-C-18.</title>
        <authorList>
            <person name="Liu L."/>
            <person name="Li L."/>
            <person name="Liang L."/>
            <person name="Zhang X."/>
            <person name="Wang T."/>
        </authorList>
    </citation>
    <scope>NUCLEOTIDE SEQUENCE [LARGE SCALE GENOMIC DNA]</scope>
    <source>
        <strain evidence="2 3">GL-C-18</strain>
    </source>
</reference>
<proteinExistence type="predicted"/>
<dbReference type="EMBL" id="PXYI01000003">
    <property type="protein sequence ID" value="PSJ40363.1"/>
    <property type="molecule type" value="Genomic_DNA"/>
</dbReference>
<accession>A0A2P7QQW9</accession>
<protein>
    <submittedName>
        <fullName evidence="2">Uncharacterized protein</fullName>
    </submittedName>
</protein>
<feature type="transmembrane region" description="Helical" evidence="1">
    <location>
        <begin position="6"/>
        <end position="27"/>
    </location>
</feature>
<evidence type="ECO:0000256" key="1">
    <source>
        <dbReference type="SAM" id="Phobius"/>
    </source>
</evidence>
<dbReference type="RefSeq" id="WP_106512515.1">
    <property type="nucleotide sequence ID" value="NZ_PXYI01000003.1"/>
</dbReference>
<keyword evidence="3" id="KW-1185">Reference proteome</keyword>
<sequence>MGGLSIWHWGIILIYGAAVIWPLALVFRRAGRSGWWSALALLSLPGWAIALWILALGRWPVEDGRTVAPEIVQ</sequence>
<gene>
    <name evidence="2" type="ORF">C7I55_08440</name>
</gene>
<keyword evidence="1" id="KW-0812">Transmembrane</keyword>
<dbReference type="AlphaFoldDB" id="A0A2P7QQW9"/>
<keyword evidence="1" id="KW-1133">Transmembrane helix</keyword>
<feature type="transmembrane region" description="Helical" evidence="1">
    <location>
        <begin position="34"/>
        <end position="55"/>
    </location>
</feature>
<comment type="caution">
    <text evidence="2">The sequence shown here is derived from an EMBL/GenBank/DDBJ whole genome shotgun (WGS) entry which is preliminary data.</text>
</comment>